<dbReference type="RefSeq" id="WP_154077473.1">
    <property type="nucleotide sequence ID" value="NZ_CP045929.1"/>
</dbReference>
<dbReference type="InterPro" id="IPR004401">
    <property type="entry name" value="YbaB/EbfC"/>
</dbReference>
<feature type="coiled-coil region" evidence="1">
    <location>
        <begin position="21"/>
        <end position="48"/>
    </location>
</feature>
<dbReference type="InterPro" id="IPR036894">
    <property type="entry name" value="YbaB-like_sf"/>
</dbReference>
<evidence type="ECO:0008006" key="5">
    <source>
        <dbReference type="Google" id="ProtNLM"/>
    </source>
</evidence>
<dbReference type="SUPFAM" id="SSF82607">
    <property type="entry name" value="YbaB-like"/>
    <property type="match status" value="1"/>
</dbReference>
<accession>A0A5Q3QH96</accession>
<feature type="region of interest" description="Disordered" evidence="2">
    <location>
        <begin position="112"/>
        <end position="148"/>
    </location>
</feature>
<name>A0A5Q3QH96_9PSEU</name>
<reference evidence="4" key="1">
    <citation type="submission" date="2019-11" db="EMBL/GenBank/DDBJ databases">
        <title>The complete genome sequence of Saccharopolyspora sp. E2A.</title>
        <authorList>
            <person name="Zhang G."/>
        </authorList>
    </citation>
    <scope>NUCLEOTIDE SEQUENCE [LARGE SCALE GENOMIC DNA]</scope>
    <source>
        <strain evidence="4">E2A</strain>
    </source>
</reference>
<organism evidence="3 4">
    <name type="scientific">Allosaccharopolyspora coralli</name>
    <dbReference type="NCBI Taxonomy" id="2665642"/>
    <lineage>
        <taxon>Bacteria</taxon>
        <taxon>Bacillati</taxon>
        <taxon>Actinomycetota</taxon>
        <taxon>Actinomycetes</taxon>
        <taxon>Pseudonocardiales</taxon>
        <taxon>Pseudonocardiaceae</taxon>
        <taxon>Allosaccharopolyspora</taxon>
    </lineage>
</organism>
<dbReference type="KEGG" id="sace:GIY23_16460"/>
<dbReference type="EMBL" id="CP045929">
    <property type="protein sequence ID" value="QGK70895.1"/>
    <property type="molecule type" value="Genomic_DNA"/>
</dbReference>
<dbReference type="Pfam" id="PF02575">
    <property type="entry name" value="YbaB_DNA_bd"/>
    <property type="match status" value="1"/>
</dbReference>
<gene>
    <name evidence="3" type="ORF">GIY23_16460</name>
</gene>
<dbReference type="AlphaFoldDB" id="A0A5Q3QH96"/>
<protein>
    <recommendedName>
        <fullName evidence="5">YbaB/EbfC family DNA-binding protein</fullName>
    </recommendedName>
</protein>
<evidence type="ECO:0000256" key="2">
    <source>
        <dbReference type="SAM" id="MobiDB-lite"/>
    </source>
</evidence>
<keyword evidence="4" id="KW-1185">Reference proteome</keyword>
<dbReference type="Proteomes" id="UP000371041">
    <property type="component" value="Chromosome"/>
</dbReference>
<proteinExistence type="predicted"/>
<evidence type="ECO:0000256" key="1">
    <source>
        <dbReference type="SAM" id="Coils"/>
    </source>
</evidence>
<evidence type="ECO:0000313" key="3">
    <source>
        <dbReference type="EMBL" id="QGK70895.1"/>
    </source>
</evidence>
<dbReference type="GO" id="GO:0003677">
    <property type="term" value="F:DNA binding"/>
    <property type="evidence" value="ECO:0007669"/>
    <property type="project" value="InterPro"/>
</dbReference>
<keyword evidence="1" id="KW-0175">Coiled coil</keyword>
<dbReference type="Gene3D" id="3.30.1310.10">
    <property type="entry name" value="Nucleoid-associated protein YbaB-like domain"/>
    <property type="match status" value="1"/>
</dbReference>
<sequence>MSGGATLRGCEELVASPQEWLDSLQQRADEMVQQSQQLQAQLHELAETASDGGVSVTVGSNGALKDLQLDQRSLRRGPEELQATILRLAREAQARVAPRVAQIVEPVTGASGAEFLRSQLPADVEADRDVGADQADDDGDEQPETFLR</sequence>
<feature type="compositionally biased region" description="Acidic residues" evidence="2">
    <location>
        <begin position="134"/>
        <end position="148"/>
    </location>
</feature>
<evidence type="ECO:0000313" key="4">
    <source>
        <dbReference type="Proteomes" id="UP000371041"/>
    </source>
</evidence>